<comment type="caution">
    <text evidence="1">The sequence shown here is derived from an EMBL/GenBank/DDBJ whole genome shotgun (WGS) entry which is preliminary data.</text>
</comment>
<gene>
    <name evidence="1" type="ORF">LTS18_001152</name>
</gene>
<organism evidence="1 2">
    <name type="scientific">Coniosporium uncinatum</name>
    <dbReference type="NCBI Taxonomy" id="93489"/>
    <lineage>
        <taxon>Eukaryota</taxon>
        <taxon>Fungi</taxon>
        <taxon>Dikarya</taxon>
        <taxon>Ascomycota</taxon>
        <taxon>Pezizomycotina</taxon>
        <taxon>Dothideomycetes</taxon>
        <taxon>Dothideomycetes incertae sedis</taxon>
        <taxon>Coniosporium</taxon>
    </lineage>
</organism>
<name>A0ACC3DF48_9PEZI</name>
<protein>
    <submittedName>
        <fullName evidence="1">Uncharacterized protein</fullName>
    </submittedName>
</protein>
<sequence length="157" mass="16649">MPTQALPTKQLYLRDGGLRTQRTKITSIKPLSSLSEADRMLFKGAQETHHVIATAETIFYPQGGGQPSDSGTLSSSDSNDAVFKVSIVRTAPGAGDILHCGHFTSPSSNAIPFSDAQNVEQSIDGAKRDLHSRIHTAGHILGLAVATLKIPDVDEGT</sequence>
<keyword evidence="2" id="KW-1185">Reference proteome</keyword>
<evidence type="ECO:0000313" key="2">
    <source>
        <dbReference type="Proteomes" id="UP001186974"/>
    </source>
</evidence>
<proteinExistence type="predicted"/>
<accession>A0ACC3DF48</accession>
<dbReference type="Proteomes" id="UP001186974">
    <property type="component" value="Unassembled WGS sequence"/>
</dbReference>
<evidence type="ECO:0000313" key="1">
    <source>
        <dbReference type="EMBL" id="KAK3067370.1"/>
    </source>
</evidence>
<feature type="non-terminal residue" evidence="1">
    <location>
        <position position="157"/>
    </location>
</feature>
<dbReference type="EMBL" id="JAWDJW010005538">
    <property type="protein sequence ID" value="KAK3067370.1"/>
    <property type="molecule type" value="Genomic_DNA"/>
</dbReference>
<reference evidence="1" key="1">
    <citation type="submission" date="2024-09" db="EMBL/GenBank/DDBJ databases">
        <title>Black Yeasts Isolated from many extreme environments.</title>
        <authorList>
            <person name="Coleine C."/>
            <person name="Stajich J.E."/>
            <person name="Selbmann L."/>
        </authorList>
    </citation>
    <scope>NUCLEOTIDE SEQUENCE</scope>
    <source>
        <strain evidence="1">CCFEE 5737</strain>
    </source>
</reference>